<dbReference type="OrthoDB" id="9774156at2"/>
<gene>
    <name evidence="7" type="ORF">SAMN04487995_1125</name>
</gene>
<evidence type="ECO:0000313" key="7">
    <source>
        <dbReference type="EMBL" id="SEI52320.1"/>
    </source>
</evidence>
<evidence type="ECO:0000256" key="1">
    <source>
        <dbReference type="ARBA" id="ARBA00004141"/>
    </source>
</evidence>
<feature type="transmembrane region" description="Helical" evidence="5">
    <location>
        <begin position="90"/>
        <end position="109"/>
    </location>
</feature>
<name>A0A1H6RKI6_9BACT</name>
<dbReference type="Gene3D" id="1.20.1250.20">
    <property type="entry name" value="MFS general substrate transporter like domains"/>
    <property type="match status" value="2"/>
</dbReference>
<protein>
    <submittedName>
        <fullName evidence="7">Major Facilitator Superfamily protein</fullName>
    </submittedName>
</protein>
<feature type="transmembrane region" description="Helical" evidence="5">
    <location>
        <begin position="115"/>
        <end position="140"/>
    </location>
</feature>
<feature type="transmembrane region" description="Helical" evidence="5">
    <location>
        <begin position="226"/>
        <end position="246"/>
    </location>
</feature>
<dbReference type="CDD" id="cd17316">
    <property type="entry name" value="MFS_SV2_like"/>
    <property type="match status" value="1"/>
</dbReference>
<feature type="transmembrane region" description="Helical" evidence="5">
    <location>
        <begin position="266"/>
        <end position="287"/>
    </location>
</feature>
<feature type="transmembrane region" description="Helical" evidence="5">
    <location>
        <begin position="173"/>
        <end position="194"/>
    </location>
</feature>
<accession>A0A1H6RKI6</accession>
<keyword evidence="3 5" id="KW-1133">Transmembrane helix</keyword>
<dbReference type="STRING" id="408657.SAMN04487995_1125"/>
<keyword evidence="4 5" id="KW-0472">Membrane</keyword>
<evidence type="ECO:0000256" key="4">
    <source>
        <dbReference type="ARBA" id="ARBA00023136"/>
    </source>
</evidence>
<proteinExistence type="predicted"/>
<dbReference type="Pfam" id="PF07690">
    <property type="entry name" value="MFS_1"/>
    <property type="match status" value="1"/>
</dbReference>
<feature type="transmembrane region" description="Helical" evidence="5">
    <location>
        <begin position="323"/>
        <end position="344"/>
    </location>
</feature>
<evidence type="ECO:0000256" key="2">
    <source>
        <dbReference type="ARBA" id="ARBA00022692"/>
    </source>
</evidence>
<keyword evidence="2 5" id="KW-0812">Transmembrane</keyword>
<comment type="subcellular location">
    <subcellularLocation>
        <location evidence="1">Membrane</location>
        <topology evidence="1">Multi-pass membrane protein</topology>
    </subcellularLocation>
</comment>
<dbReference type="GO" id="GO:0005886">
    <property type="term" value="C:plasma membrane"/>
    <property type="evidence" value="ECO:0007669"/>
    <property type="project" value="TreeGrafter"/>
</dbReference>
<dbReference type="InterPro" id="IPR020846">
    <property type="entry name" value="MFS_dom"/>
</dbReference>
<dbReference type="SUPFAM" id="SSF103473">
    <property type="entry name" value="MFS general substrate transporter"/>
    <property type="match status" value="1"/>
</dbReference>
<feature type="domain" description="Major facilitator superfamily (MFS) profile" evidence="6">
    <location>
        <begin position="20"/>
        <end position="406"/>
    </location>
</feature>
<dbReference type="AlphaFoldDB" id="A0A1H6RKI6"/>
<reference evidence="7 8" key="1">
    <citation type="submission" date="2016-10" db="EMBL/GenBank/DDBJ databases">
        <authorList>
            <person name="de Groot N.N."/>
        </authorList>
    </citation>
    <scope>NUCLEOTIDE SEQUENCE [LARGE SCALE GENOMIC DNA]</scope>
    <source>
        <strain evidence="7 8">DSM 19938</strain>
    </source>
</reference>
<dbReference type="GO" id="GO:0046943">
    <property type="term" value="F:carboxylic acid transmembrane transporter activity"/>
    <property type="evidence" value="ECO:0007669"/>
    <property type="project" value="TreeGrafter"/>
</dbReference>
<dbReference type="InterPro" id="IPR036259">
    <property type="entry name" value="MFS_trans_sf"/>
</dbReference>
<dbReference type="PANTHER" id="PTHR23508:SF10">
    <property type="entry name" value="CARBOXYLIC ACID TRANSPORTER PROTEIN HOMOLOG"/>
    <property type="match status" value="1"/>
</dbReference>
<evidence type="ECO:0000259" key="6">
    <source>
        <dbReference type="PROSITE" id="PS50850"/>
    </source>
</evidence>
<evidence type="ECO:0000256" key="3">
    <source>
        <dbReference type="ARBA" id="ARBA00022989"/>
    </source>
</evidence>
<dbReference type="PANTHER" id="PTHR23508">
    <property type="entry name" value="CARBOXYLIC ACID TRANSPORTER PROTEIN HOMOLOG"/>
    <property type="match status" value="1"/>
</dbReference>
<feature type="transmembrane region" description="Helical" evidence="5">
    <location>
        <begin position="356"/>
        <end position="374"/>
    </location>
</feature>
<organism evidence="7 8">
    <name type="scientific">Dyadobacter koreensis</name>
    <dbReference type="NCBI Taxonomy" id="408657"/>
    <lineage>
        <taxon>Bacteria</taxon>
        <taxon>Pseudomonadati</taxon>
        <taxon>Bacteroidota</taxon>
        <taxon>Cytophagia</taxon>
        <taxon>Cytophagales</taxon>
        <taxon>Spirosomataceae</taxon>
        <taxon>Dyadobacter</taxon>
    </lineage>
</organism>
<dbReference type="RefSeq" id="WP_090333149.1">
    <property type="nucleotide sequence ID" value="NZ_FNXY01000002.1"/>
</dbReference>
<feature type="transmembrane region" description="Helical" evidence="5">
    <location>
        <begin position="380"/>
        <end position="400"/>
    </location>
</feature>
<feature type="transmembrane region" description="Helical" evidence="5">
    <location>
        <begin position="63"/>
        <end position="81"/>
    </location>
</feature>
<sequence length="415" mass="45403">MNSISASNNTSALRSVLSLPVIVASLGYFVDVYDLLLFNIVRVPSLKDLGLSEAEISLIGAEIYNWQQAGLLIGGFFWGIWGDKMGRRSVLFGSILTYSLANIVCGFTNDVELYSILRFVAGLGLAGELGAGITLIAEILPKEHRGYGASVVASVGLAGAIAAFFAVKLTDWRMAYFIGGGMGLILLALRVNVLESFLFEKGIKNNISRSVQWWTIFTKRERLIRYLRCMGIALPTYLVIGIYATFGNEFAKALGIPGDIPAGTCVLYTYIGIVTGDFFSGFLSQWLQSRRKAILVMMMMTLAGAVVLLYGEIKSAETLYFCYTWLGFSIGYIAMFLTTTAEQFGTNLRATVTTSVANNVRATVLITLPIFQFLKPDWGVLQAGAAVGAVCFLLALLSLWKMEETYGKELDYVEK</sequence>
<dbReference type="PROSITE" id="PS50850">
    <property type="entry name" value="MFS"/>
    <property type="match status" value="1"/>
</dbReference>
<dbReference type="Proteomes" id="UP000199532">
    <property type="component" value="Unassembled WGS sequence"/>
</dbReference>
<evidence type="ECO:0000256" key="5">
    <source>
        <dbReference type="SAM" id="Phobius"/>
    </source>
</evidence>
<keyword evidence="8" id="KW-1185">Reference proteome</keyword>
<feature type="transmembrane region" description="Helical" evidence="5">
    <location>
        <begin position="294"/>
        <end position="311"/>
    </location>
</feature>
<feature type="transmembrane region" description="Helical" evidence="5">
    <location>
        <begin position="147"/>
        <end position="167"/>
    </location>
</feature>
<dbReference type="InterPro" id="IPR011701">
    <property type="entry name" value="MFS"/>
</dbReference>
<dbReference type="EMBL" id="FNXY01000002">
    <property type="protein sequence ID" value="SEI52320.1"/>
    <property type="molecule type" value="Genomic_DNA"/>
</dbReference>
<evidence type="ECO:0000313" key="8">
    <source>
        <dbReference type="Proteomes" id="UP000199532"/>
    </source>
</evidence>